<dbReference type="Proteomes" id="UP000053815">
    <property type="component" value="Unassembled WGS sequence"/>
</dbReference>
<dbReference type="STRING" id="91626.A0A0C9M782"/>
<comment type="catalytic activity">
    <reaction evidence="1">
        <text>RNA(n) + a ribonucleoside 5'-triphosphate = RNA(n+1) + diphosphate</text>
        <dbReference type="Rhea" id="RHEA:21248"/>
        <dbReference type="Rhea" id="RHEA-COMP:14527"/>
        <dbReference type="Rhea" id="RHEA-COMP:17342"/>
        <dbReference type="ChEBI" id="CHEBI:33019"/>
        <dbReference type="ChEBI" id="CHEBI:61557"/>
        <dbReference type="ChEBI" id="CHEBI:140395"/>
        <dbReference type="EC" id="2.7.7.48"/>
    </reaction>
</comment>
<dbReference type="GO" id="GO:0030422">
    <property type="term" value="P:siRNA processing"/>
    <property type="evidence" value="ECO:0007669"/>
    <property type="project" value="TreeGrafter"/>
</dbReference>
<reference evidence="4" key="1">
    <citation type="submission" date="2014-09" db="EMBL/GenBank/DDBJ databases">
        <title>Draft genome sequence of an oleaginous Mucoromycotina fungus Mucor ambiguus NBRC6742.</title>
        <authorList>
            <person name="Takeda I."/>
            <person name="Yamane N."/>
            <person name="Morita T."/>
            <person name="Tamano K."/>
            <person name="Machida M."/>
            <person name="Baker S."/>
            <person name="Koike H."/>
        </authorList>
    </citation>
    <scope>NUCLEOTIDE SEQUENCE</scope>
    <source>
        <strain evidence="4">NBRC 6742</strain>
    </source>
</reference>
<dbReference type="GO" id="GO:0031380">
    <property type="term" value="C:nuclear RNA-directed RNA polymerase complex"/>
    <property type="evidence" value="ECO:0007669"/>
    <property type="project" value="TreeGrafter"/>
</dbReference>
<dbReference type="AlphaFoldDB" id="A0A0C9M782"/>
<sequence>MSTLDLLIIRCAKQIYHNLKLTSRIQILNNATPNTTLPQEVVKMQQIVAIADKATLERIVRSFLQDTKPNKAIQDFMALLDQELQNLVGVDDEFDIEFDDDGFDDDIYLDMDSEAMDTVPGCKKRARSPDDTAELHKRLKIPTPATTPKAIMRPEHIDLTTTAPKAISLKPQPIDLTSTITAPSSPSQHSTKAGSTAFTAESCFTNDTARGNTHNIICSPQSTAKLFNGVPWVILFEIARFVQAFSVDWTQVPFDAVQLFLNVGLSEPTQLYDTMIKWNQETRLGIKINGSAYTVMDRCPENVWIYFKQLQTPTIVPSTPLTPLPSALDPNFELQTKDQNARIKNRMIHYSGLITWKKLHLPPDITLRAPKVEASNRFFRKFGQERFLELKLGKSTHPTILKQQKAFFLKPFLLMHRVFRFLFVKDDTVVLFATEGVDLEPISIQQVIEWHMPIAENWDMSMSKYASRMSLGYSSSIPTLEFKPEEIIYIDDIYGSTGSTSNESNCMTDGCGIVSCSAMKKIMGCQATDELPCAIQGRIAGAKGVWIIEPDLDFTTGDYIKIRKSQNKFKTGLPQSDLSLDPHHYTFDLVKSSILVYPSNLNTQFIQCLSHGGVAHSIFIVILKEYIHQLAAIVTENQSVKLLRDWVAKCGRIMMGRWEAETSTEKGLWKDLVNGGLGGMDDENDSGFFTLDSPDDLQSIEGDPHDSSTEEKKGLSKLHQDYKGNHFARLNKYSGFPASLHESIVRLLDAGFDLSNAYVATRVTMVFRQIMQAITTKYKIEVPQSCTVTCVPDPTGTLEPGEIFLQLSSRRVDEKTGIRAGQILGDVIVTRNPCTLSSDVQKVKAVDCTALRMYSDLAIFSIKGETSLASQLSGGDYDGDIVFCCWDERIVEPFVSKQVPPPCQRAEDAFEKDKNTVGKEVGAHKDTEKTIQTNFISVAIPDGTLGVYENWRTVLAESSSLDHPDVVYLGHMCSKLVDAPKQGLGLKATAKKRDRANFSEIPHPPWFMDKRNKQRGSTFRSYKEANNVYTLEGAPCRTTMDYLYDTLLRETAAFTKYSRSMFCDDDVPLKDPHLIAPWLKANELATQLNDKALLADLKLIAQAIENNKKDYNEQCTKLDLRKQCYIENISNPSKYVDEKYIEEFQSQFNSHFELEEYFAKDFMEMPPTQSLTSNIMTFDVQANGGRMLQNIKASYAYKTSISTNKYAKYCYLVAFDHLRRIKADAVAKQYKENGIAESLTTASYTCMTIDKKWIKKMKEANYTETTNQVRLSADFTAKK</sequence>
<keyword evidence="1" id="KW-0694">RNA-binding</keyword>
<evidence type="ECO:0000313" key="4">
    <source>
        <dbReference type="EMBL" id="GAN05911.1"/>
    </source>
</evidence>
<evidence type="ECO:0000256" key="1">
    <source>
        <dbReference type="RuleBase" id="RU363098"/>
    </source>
</evidence>
<keyword evidence="1 4" id="KW-0696">RNA-directed RNA polymerase</keyword>
<dbReference type="PANTHER" id="PTHR23079">
    <property type="entry name" value="RNA-DEPENDENT RNA POLYMERASE"/>
    <property type="match status" value="1"/>
</dbReference>
<comment type="similarity">
    <text evidence="1">Belongs to the RdRP family.</text>
</comment>
<evidence type="ECO:0000259" key="3">
    <source>
        <dbReference type="Pfam" id="PF05183"/>
    </source>
</evidence>
<keyword evidence="2" id="KW-0175">Coiled coil</keyword>
<keyword evidence="5" id="KW-1185">Reference proteome</keyword>
<protein>
    <recommendedName>
        <fullName evidence="1">RNA-dependent RNA polymerase</fullName>
        <ecNumber evidence="1">2.7.7.48</ecNumber>
    </recommendedName>
</protein>
<dbReference type="InterPro" id="IPR057596">
    <property type="entry name" value="RDRP_core"/>
</dbReference>
<keyword evidence="1" id="KW-0548">Nucleotidyltransferase</keyword>
<feature type="domain" description="RDRP core" evidence="3">
    <location>
        <begin position="364"/>
        <end position="1023"/>
    </location>
</feature>
<accession>A0A0C9M782</accession>
<name>A0A0C9M782_9FUNG</name>
<dbReference type="InterPro" id="IPR007855">
    <property type="entry name" value="RDRP"/>
</dbReference>
<dbReference type="OrthoDB" id="10055769at2759"/>
<dbReference type="GO" id="GO:0003723">
    <property type="term" value="F:RNA binding"/>
    <property type="evidence" value="ECO:0007669"/>
    <property type="project" value="UniProtKB-KW"/>
</dbReference>
<dbReference type="PANTHER" id="PTHR23079:SF14">
    <property type="entry name" value="RNA-DEPENDENT RNA POLYMERASE"/>
    <property type="match status" value="1"/>
</dbReference>
<dbReference type="Pfam" id="PF05183">
    <property type="entry name" value="RdRP"/>
    <property type="match status" value="1"/>
</dbReference>
<dbReference type="EC" id="2.7.7.48" evidence="1"/>
<feature type="coiled-coil region" evidence="2">
    <location>
        <begin position="1094"/>
        <end position="1121"/>
    </location>
</feature>
<dbReference type="GO" id="GO:0003968">
    <property type="term" value="F:RNA-directed RNA polymerase activity"/>
    <property type="evidence" value="ECO:0007669"/>
    <property type="project" value="UniProtKB-KW"/>
</dbReference>
<proteinExistence type="inferred from homology"/>
<keyword evidence="1" id="KW-0808">Transferase</keyword>
<organism evidence="4">
    <name type="scientific">Mucor ambiguus</name>
    <dbReference type="NCBI Taxonomy" id="91626"/>
    <lineage>
        <taxon>Eukaryota</taxon>
        <taxon>Fungi</taxon>
        <taxon>Fungi incertae sedis</taxon>
        <taxon>Mucoromycota</taxon>
        <taxon>Mucoromycotina</taxon>
        <taxon>Mucoromycetes</taxon>
        <taxon>Mucorales</taxon>
        <taxon>Mucorineae</taxon>
        <taxon>Mucoraceae</taxon>
        <taxon>Mucor</taxon>
    </lineage>
</organism>
<evidence type="ECO:0000256" key="2">
    <source>
        <dbReference type="SAM" id="Coils"/>
    </source>
</evidence>
<gene>
    <name evidence="4" type="ORF">MAM1_0105c05387</name>
</gene>
<dbReference type="EMBL" id="DF836394">
    <property type="protein sequence ID" value="GAN05911.1"/>
    <property type="molecule type" value="Genomic_DNA"/>
</dbReference>
<evidence type="ECO:0000313" key="5">
    <source>
        <dbReference type="Proteomes" id="UP000053815"/>
    </source>
</evidence>